<dbReference type="Proteomes" id="UP001165653">
    <property type="component" value="Unassembled WGS sequence"/>
</dbReference>
<dbReference type="EMBL" id="JAPDDR010000016">
    <property type="protein sequence ID" value="MCW1916526.1"/>
    <property type="molecule type" value="Genomic_DNA"/>
</dbReference>
<comment type="caution">
    <text evidence="1">The sequence shown here is derived from an EMBL/GenBank/DDBJ whole genome shotgun (WGS) entry which is preliminary data.</text>
</comment>
<accession>A0ABT3G9K4</accession>
<gene>
    <name evidence="1" type="ORF">OJ996_23265</name>
</gene>
<reference evidence="1" key="1">
    <citation type="submission" date="2022-10" db="EMBL/GenBank/DDBJ databases">
        <title>Luteolibacter sp. GHJ8, whole genome shotgun sequencing project.</title>
        <authorList>
            <person name="Zhao G."/>
            <person name="Shen L."/>
        </authorList>
    </citation>
    <scope>NUCLEOTIDE SEQUENCE</scope>
    <source>
        <strain evidence="1">GHJ8</strain>
    </source>
</reference>
<proteinExistence type="predicted"/>
<keyword evidence="2" id="KW-1185">Reference proteome</keyword>
<protein>
    <submittedName>
        <fullName evidence="1">Uncharacterized protein</fullName>
    </submittedName>
</protein>
<sequence length="174" mass="19751">MPNPDTPACECRWFERAVADDSIPVVFDELMNEYHLLHHNGRGHLLFYHCPFCGGRAPKSLRATYWTEVSMEESVRLHALTKDIRTPEEVFSTFGPPDQDFEFGSGCTTPGSQEEAPETTLGPRRVVYKSLSETADVHVLIDRYDRLKFSFRRRYIGPKRSNQADPGTQQSAGA</sequence>
<organism evidence="1 2">
    <name type="scientific">Luteolibacter rhizosphaerae</name>
    <dbReference type="NCBI Taxonomy" id="2989719"/>
    <lineage>
        <taxon>Bacteria</taxon>
        <taxon>Pseudomonadati</taxon>
        <taxon>Verrucomicrobiota</taxon>
        <taxon>Verrucomicrobiia</taxon>
        <taxon>Verrucomicrobiales</taxon>
        <taxon>Verrucomicrobiaceae</taxon>
        <taxon>Luteolibacter</taxon>
    </lineage>
</organism>
<evidence type="ECO:0000313" key="2">
    <source>
        <dbReference type="Proteomes" id="UP001165653"/>
    </source>
</evidence>
<name>A0ABT3G9K4_9BACT</name>
<evidence type="ECO:0000313" key="1">
    <source>
        <dbReference type="EMBL" id="MCW1916526.1"/>
    </source>
</evidence>